<dbReference type="PROSITE" id="PS50835">
    <property type="entry name" value="IG_LIKE"/>
    <property type="match status" value="1"/>
</dbReference>
<evidence type="ECO:0000259" key="3">
    <source>
        <dbReference type="PROSITE" id="PS50835"/>
    </source>
</evidence>
<keyword evidence="1" id="KW-0472">Membrane</keyword>
<proteinExistence type="predicted"/>
<sequence length="315" mass="35052">MSSGQLLSLLLALPFCSTNNNVESITVYRGGSAFLPNPSMFTYNTYRINVKCEKDGKELCKYVIDRNSSILPECTTRFKVIKEPLGLNVTDVEISDAGNYTCVSTRVIPPPTENNSTTLLLKVIDPPSLTLQLMNSINSSCVELFCSLQGLIPQQVNFTWTRSDQLLHYYESSNMSSFLVLCKPNWTDGETLTCRADYSVNHTLYSRNIKLPYNSGVASMAALAITAATSTCAGLLLLILLGVAIFKWKKRDSSHGSVVYRNKIYENFTLSNAAVNPTLTAPRNAQPVSTNIRNTTRSTPHRIMQTQREECIYEN</sequence>
<gene>
    <name evidence="4" type="ORF">Q7C36_020054</name>
</gene>
<dbReference type="Gene3D" id="2.60.40.10">
    <property type="entry name" value="Immunoglobulins"/>
    <property type="match status" value="2"/>
</dbReference>
<evidence type="ECO:0000313" key="4">
    <source>
        <dbReference type="EMBL" id="KAK2823454.1"/>
    </source>
</evidence>
<dbReference type="InterPro" id="IPR007110">
    <property type="entry name" value="Ig-like_dom"/>
</dbReference>
<dbReference type="SUPFAM" id="SSF48726">
    <property type="entry name" value="Immunoglobulin"/>
    <property type="match status" value="2"/>
</dbReference>
<keyword evidence="5" id="KW-1185">Reference proteome</keyword>
<keyword evidence="1" id="KW-1133">Transmembrane helix</keyword>
<accession>A0AA88LSX1</accession>
<feature type="transmembrane region" description="Helical" evidence="1">
    <location>
        <begin position="220"/>
        <end position="246"/>
    </location>
</feature>
<feature type="domain" description="Ig-like" evidence="3">
    <location>
        <begin position="127"/>
        <end position="210"/>
    </location>
</feature>
<keyword evidence="2" id="KW-0732">Signal</keyword>
<name>A0AA88LSX1_TACVA</name>
<dbReference type="AlphaFoldDB" id="A0AA88LSX1"/>
<dbReference type="InterPro" id="IPR036179">
    <property type="entry name" value="Ig-like_dom_sf"/>
</dbReference>
<keyword evidence="1" id="KW-0812">Transmembrane</keyword>
<evidence type="ECO:0000256" key="2">
    <source>
        <dbReference type="SAM" id="SignalP"/>
    </source>
</evidence>
<dbReference type="Proteomes" id="UP001187315">
    <property type="component" value="Unassembled WGS sequence"/>
</dbReference>
<evidence type="ECO:0000256" key="1">
    <source>
        <dbReference type="SAM" id="Phobius"/>
    </source>
</evidence>
<organism evidence="4 5">
    <name type="scientific">Tachysurus vachellii</name>
    <name type="common">Darkbarbel catfish</name>
    <name type="synonym">Pelteobagrus vachellii</name>
    <dbReference type="NCBI Taxonomy" id="175792"/>
    <lineage>
        <taxon>Eukaryota</taxon>
        <taxon>Metazoa</taxon>
        <taxon>Chordata</taxon>
        <taxon>Craniata</taxon>
        <taxon>Vertebrata</taxon>
        <taxon>Euteleostomi</taxon>
        <taxon>Actinopterygii</taxon>
        <taxon>Neopterygii</taxon>
        <taxon>Teleostei</taxon>
        <taxon>Ostariophysi</taxon>
        <taxon>Siluriformes</taxon>
        <taxon>Bagridae</taxon>
        <taxon>Tachysurus</taxon>
    </lineage>
</organism>
<feature type="chain" id="PRO_5041639196" description="Ig-like domain-containing protein" evidence="2">
    <location>
        <begin position="19"/>
        <end position="315"/>
    </location>
</feature>
<protein>
    <recommendedName>
        <fullName evidence="3">Ig-like domain-containing protein</fullName>
    </recommendedName>
</protein>
<dbReference type="InterPro" id="IPR013783">
    <property type="entry name" value="Ig-like_fold"/>
</dbReference>
<dbReference type="EMBL" id="JAVHJS010000021">
    <property type="protein sequence ID" value="KAK2823454.1"/>
    <property type="molecule type" value="Genomic_DNA"/>
</dbReference>
<reference evidence="4" key="1">
    <citation type="submission" date="2023-08" db="EMBL/GenBank/DDBJ databases">
        <title>Pelteobagrus vachellii genome.</title>
        <authorList>
            <person name="Liu H."/>
        </authorList>
    </citation>
    <scope>NUCLEOTIDE SEQUENCE</scope>
    <source>
        <strain evidence="4">PRFRI_2022a</strain>
        <tissue evidence="4">Muscle</tissue>
    </source>
</reference>
<evidence type="ECO:0000313" key="5">
    <source>
        <dbReference type="Proteomes" id="UP001187315"/>
    </source>
</evidence>
<feature type="signal peptide" evidence="2">
    <location>
        <begin position="1"/>
        <end position="18"/>
    </location>
</feature>
<comment type="caution">
    <text evidence="4">The sequence shown here is derived from an EMBL/GenBank/DDBJ whole genome shotgun (WGS) entry which is preliminary data.</text>
</comment>